<keyword evidence="3" id="KW-1185">Reference proteome</keyword>
<sequence>MNHCLLAASRRLLRSSVCVLSAWEKLTVSCACTKFVKTTLRVRDARTNTATTTTATTTTNNNNKNNNFNNSNNIITFTSIIPTTTTTCATKYCLFIKIIFRSDSAG</sequence>
<accession>A0A5B7I3X7</accession>
<organism evidence="2 3">
    <name type="scientific">Portunus trituberculatus</name>
    <name type="common">Swimming crab</name>
    <name type="synonym">Neptunus trituberculatus</name>
    <dbReference type="NCBI Taxonomy" id="210409"/>
    <lineage>
        <taxon>Eukaryota</taxon>
        <taxon>Metazoa</taxon>
        <taxon>Ecdysozoa</taxon>
        <taxon>Arthropoda</taxon>
        <taxon>Crustacea</taxon>
        <taxon>Multicrustacea</taxon>
        <taxon>Malacostraca</taxon>
        <taxon>Eumalacostraca</taxon>
        <taxon>Eucarida</taxon>
        <taxon>Decapoda</taxon>
        <taxon>Pleocyemata</taxon>
        <taxon>Brachyura</taxon>
        <taxon>Eubrachyura</taxon>
        <taxon>Portunoidea</taxon>
        <taxon>Portunidae</taxon>
        <taxon>Portuninae</taxon>
        <taxon>Portunus</taxon>
    </lineage>
</organism>
<proteinExistence type="predicted"/>
<feature type="signal peptide" evidence="1">
    <location>
        <begin position="1"/>
        <end position="18"/>
    </location>
</feature>
<keyword evidence="1" id="KW-0732">Signal</keyword>
<evidence type="ECO:0000313" key="2">
    <source>
        <dbReference type="EMBL" id="MPC76539.1"/>
    </source>
</evidence>
<name>A0A5B7I3X7_PORTR</name>
<feature type="chain" id="PRO_5022821195" evidence="1">
    <location>
        <begin position="19"/>
        <end position="106"/>
    </location>
</feature>
<evidence type="ECO:0000313" key="3">
    <source>
        <dbReference type="Proteomes" id="UP000324222"/>
    </source>
</evidence>
<evidence type="ECO:0000256" key="1">
    <source>
        <dbReference type="SAM" id="SignalP"/>
    </source>
</evidence>
<dbReference type="AlphaFoldDB" id="A0A5B7I3X7"/>
<comment type="caution">
    <text evidence="2">The sequence shown here is derived from an EMBL/GenBank/DDBJ whole genome shotgun (WGS) entry which is preliminary data.</text>
</comment>
<protein>
    <submittedName>
        <fullName evidence="2">Uncharacterized protein</fullName>
    </submittedName>
</protein>
<dbReference type="EMBL" id="VSRR010043598">
    <property type="protein sequence ID" value="MPC76539.1"/>
    <property type="molecule type" value="Genomic_DNA"/>
</dbReference>
<dbReference type="Proteomes" id="UP000324222">
    <property type="component" value="Unassembled WGS sequence"/>
</dbReference>
<gene>
    <name evidence="2" type="ORF">E2C01_070956</name>
</gene>
<reference evidence="2 3" key="1">
    <citation type="submission" date="2019-05" db="EMBL/GenBank/DDBJ databases">
        <title>Another draft genome of Portunus trituberculatus and its Hox gene families provides insights of decapod evolution.</title>
        <authorList>
            <person name="Jeong J.-H."/>
            <person name="Song I."/>
            <person name="Kim S."/>
            <person name="Choi T."/>
            <person name="Kim D."/>
            <person name="Ryu S."/>
            <person name="Kim W."/>
        </authorList>
    </citation>
    <scope>NUCLEOTIDE SEQUENCE [LARGE SCALE GENOMIC DNA]</scope>
    <source>
        <tissue evidence="2">Muscle</tissue>
    </source>
</reference>